<name>A0A5A5TK77_9CHLR</name>
<reference evidence="1 2" key="1">
    <citation type="submission" date="2019-01" db="EMBL/GenBank/DDBJ databases">
        <title>Draft genome sequence of Dictyobacter sp. Uno17.</title>
        <authorList>
            <person name="Wang C.M."/>
            <person name="Zheng Y."/>
            <person name="Sakai Y."/>
            <person name="Abe K."/>
            <person name="Yokota A."/>
            <person name="Yabe S."/>
        </authorList>
    </citation>
    <scope>NUCLEOTIDE SEQUENCE [LARGE SCALE GENOMIC DNA]</scope>
    <source>
        <strain evidence="1 2">Uno17</strain>
    </source>
</reference>
<dbReference type="NCBIfam" id="NF040560">
    <property type="entry name" value="CAS_Csx15"/>
    <property type="match status" value="1"/>
</dbReference>
<dbReference type="AlphaFoldDB" id="A0A5A5TK77"/>
<dbReference type="Proteomes" id="UP000322530">
    <property type="component" value="Unassembled WGS sequence"/>
</dbReference>
<evidence type="ECO:0000313" key="2">
    <source>
        <dbReference type="Proteomes" id="UP000322530"/>
    </source>
</evidence>
<dbReference type="EMBL" id="BIXY01000130">
    <property type="protein sequence ID" value="GCF11638.1"/>
    <property type="molecule type" value="Genomic_DNA"/>
</dbReference>
<evidence type="ECO:0000313" key="1">
    <source>
        <dbReference type="EMBL" id="GCF11638.1"/>
    </source>
</evidence>
<sequence>MLLLNFSHPLTNEQRTQIETLAAAAIDDIRTIPVQINQDEPLDQQIITIVNAAGLSSEELQTSTLLINPPGYAPAAFALLAELHGRIGHFPTLIRLKPQKGVITTYEVAELLNLQEIRDTARIKRHEN</sequence>
<accession>A0A5A5TK77</accession>
<comment type="caution">
    <text evidence="1">The sequence shown here is derived from an EMBL/GenBank/DDBJ whole genome shotgun (WGS) entry which is preliminary data.</text>
</comment>
<organism evidence="1 2">
    <name type="scientific">Dictyobacter arantiisoli</name>
    <dbReference type="NCBI Taxonomy" id="2014874"/>
    <lineage>
        <taxon>Bacteria</taxon>
        <taxon>Bacillati</taxon>
        <taxon>Chloroflexota</taxon>
        <taxon>Ktedonobacteria</taxon>
        <taxon>Ktedonobacterales</taxon>
        <taxon>Dictyobacteraceae</taxon>
        <taxon>Dictyobacter</taxon>
    </lineage>
</organism>
<protein>
    <submittedName>
        <fullName evidence="1">Uncharacterized protein</fullName>
    </submittedName>
</protein>
<keyword evidence="2" id="KW-1185">Reference proteome</keyword>
<gene>
    <name evidence="1" type="ORF">KDI_52020</name>
</gene>
<dbReference type="RefSeq" id="WP_149404459.1">
    <property type="nucleotide sequence ID" value="NZ_BIXY01000130.1"/>
</dbReference>
<proteinExistence type="predicted"/>
<dbReference type="OrthoDB" id="597445at2"/>
<dbReference type="CDD" id="cd09766">
    <property type="entry name" value="Csx15_I-U"/>
    <property type="match status" value="1"/>
</dbReference>